<dbReference type="PANTHER" id="PTHR43329">
    <property type="entry name" value="EPOXIDE HYDROLASE"/>
    <property type="match status" value="1"/>
</dbReference>
<evidence type="ECO:0000256" key="1">
    <source>
        <dbReference type="ARBA" id="ARBA00022801"/>
    </source>
</evidence>
<protein>
    <recommendedName>
        <fullName evidence="4">AB hydrolase-1 domain-containing protein</fullName>
    </recommendedName>
</protein>
<dbReference type="Gene3D" id="3.40.50.1820">
    <property type="entry name" value="alpha/beta hydrolase"/>
    <property type="match status" value="1"/>
</dbReference>
<comment type="similarity">
    <text evidence="2">Belongs to the AB hydrolase superfamily. Epoxide hydrolase family.</text>
</comment>
<dbReference type="InterPro" id="IPR000639">
    <property type="entry name" value="Epox_hydrolase-like"/>
</dbReference>
<dbReference type="Proteomes" id="UP001305779">
    <property type="component" value="Unassembled WGS sequence"/>
</dbReference>
<accession>A0ABR0EXS5</accession>
<feature type="signal peptide" evidence="3">
    <location>
        <begin position="1"/>
        <end position="23"/>
    </location>
</feature>
<dbReference type="PRINTS" id="PR00412">
    <property type="entry name" value="EPOXHYDRLASE"/>
</dbReference>
<evidence type="ECO:0000313" key="6">
    <source>
        <dbReference type="Proteomes" id="UP001305779"/>
    </source>
</evidence>
<dbReference type="SUPFAM" id="SSF53474">
    <property type="entry name" value="alpha/beta-Hydrolases"/>
    <property type="match status" value="1"/>
</dbReference>
<name>A0ABR0EXS5_ZASCE</name>
<feature type="chain" id="PRO_5046772321" description="AB hydrolase-1 domain-containing protein" evidence="3">
    <location>
        <begin position="24"/>
        <end position="425"/>
    </location>
</feature>
<dbReference type="EMBL" id="JAXOVC010000001">
    <property type="protein sequence ID" value="KAK4506461.1"/>
    <property type="molecule type" value="Genomic_DNA"/>
</dbReference>
<keyword evidence="3" id="KW-0732">Signal</keyword>
<sequence length="425" mass="47067">MASFWRTLACSLVFGISYTAAHGGAGTGTEYPPLPLPSGVTASYVDTTNTSGLVFHYLSAGCDPSNTKPLVLILHGYPEIAYGFKDMLVPIAEQGYCVIAPDQRGYGRTTGWDMRPWAYVDLKQWKFENLVRDLMAFVWAIGYTEVKCVVGHDFGTIPAGWAALTRPDIFHSVVHMSVPFVPPASIPFNLTSTPTPPAALSTADWTYADVEYALEHLTPPRKNYQWYNSQPSAAQDFLNPTALNNSLHAFFRVEWYLKSPAYLAQFPPPHELASSDPAQLAQVPYFYVPLANQTISEALAALYVGQNASPSEAWFPDADVDVYVQEYTRTGFQGALNYYRVLTSPPGPLTDDGILWAGRKITVPTFFLGGKYDWQTYLVHGALENYNQTSTDFRGSVLLNGSGHWPYIEQTGETVKYVNEFLASL</sequence>
<evidence type="ECO:0000256" key="2">
    <source>
        <dbReference type="ARBA" id="ARBA00038334"/>
    </source>
</evidence>
<proteinExistence type="inferred from homology"/>
<reference evidence="5 6" key="1">
    <citation type="journal article" date="2023" name="G3 (Bethesda)">
        <title>A chromosome-level genome assembly of Zasmidium syzygii isolated from banana leaves.</title>
        <authorList>
            <person name="van Westerhoven A.C."/>
            <person name="Mehrabi R."/>
            <person name="Talebi R."/>
            <person name="Steentjes M.B.F."/>
            <person name="Corcolon B."/>
            <person name="Chong P.A."/>
            <person name="Kema G.H.J."/>
            <person name="Seidl M.F."/>
        </authorList>
    </citation>
    <scope>NUCLEOTIDE SEQUENCE [LARGE SCALE GENOMIC DNA]</scope>
    <source>
        <strain evidence="5 6">P124</strain>
    </source>
</reference>
<dbReference type="InterPro" id="IPR029058">
    <property type="entry name" value="AB_hydrolase_fold"/>
</dbReference>
<keyword evidence="1" id="KW-0378">Hydrolase</keyword>
<feature type="domain" description="AB hydrolase-1" evidence="4">
    <location>
        <begin position="69"/>
        <end position="409"/>
    </location>
</feature>
<keyword evidence="6" id="KW-1185">Reference proteome</keyword>
<gene>
    <name evidence="5" type="ORF">PRZ48_000193</name>
</gene>
<dbReference type="InterPro" id="IPR000073">
    <property type="entry name" value="AB_hydrolase_1"/>
</dbReference>
<dbReference type="Pfam" id="PF00561">
    <property type="entry name" value="Abhydrolase_1"/>
    <property type="match status" value="1"/>
</dbReference>
<organism evidence="5 6">
    <name type="scientific">Zasmidium cellare</name>
    <name type="common">Wine cellar mold</name>
    <name type="synonym">Racodium cellare</name>
    <dbReference type="NCBI Taxonomy" id="395010"/>
    <lineage>
        <taxon>Eukaryota</taxon>
        <taxon>Fungi</taxon>
        <taxon>Dikarya</taxon>
        <taxon>Ascomycota</taxon>
        <taxon>Pezizomycotina</taxon>
        <taxon>Dothideomycetes</taxon>
        <taxon>Dothideomycetidae</taxon>
        <taxon>Mycosphaerellales</taxon>
        <taxon>Mycosphaerellaceae</taxon>
        <taxon>Zasmidium</taxon>
    </lineage>
</organism>
<comment type="caution">
    <text evidence="5">The sequence shown here is derived from an EMBL/GenBank/DDBJ whole genome shotgun (WGS) entry which is preliminary data.</text>
</comment>
<evidence type="ECO:0000313" key="5">
    <source>
        <dbReference type="EMBL" id="KAK4506461.1"/>
    </source>
</evidence>
<evidence type="ECO:0000259" key="4">
    <source>
        <dbReference type="Pfam" id="PF00561"/>
    </source>
</evidence>
<evidence type="ECO:0000256" key="3">
    <source>
        <dbReference type="SAM" id="SignalP"/>
    </source>
</evidence>